<organism evidence="14 15">
    <name type="scientific">Anaerococcus kampingae</name>
    <dbReference type="NCBI Taxonomy" id="3115614"/>
    <lineage>
        <taxon>Bacteria</taxon>
        <taxon>Bacillati</taxon>
        <taxon>Bacillota</taxon>
        <taxon>Tissierellia</taxon>
        <taxon>Tissierellales</taxon>
        <taxon>Peptoniphilaceae</taxon>
        <taxon>Anaerococcus</taxon>
    </lineage>
</organism>
<proteinExistence type="inferred from homology"/>
<evidence type="ECO:0000256" key="1">
    <source>
        <dbReference type="ARBA" id="ARBA00003121"/>
    </source>
</evidence>
<dbReference type="InterPro" id="IPR001341">
    <property type="entry name" value="Asp_kinase"/>
</dbReference>
<evidence type="ECO:0000313" key="15">
    <source>
        <dbReference type="Proteomes" id="UP001637994"/>
    </source>
</evidence>
<keyword evidence="5" id="KW-0547">Nucleotide-binding</keyword>
<comment type="function">
    <text evidence="1">Catalyzes the phosphorylation of the beta-carboxyl group of aspartic acid with ATP to yield 4-phospho-L-aspartate, which is involved in the branched biosynthetic pathway leading to the biosynthesis of amino acids threonine, isoleucine and methionine.</text>
</comment>
<dbReference type="NCBIfam" id="NF006540">
    <property type="entry name" value="PRK09034.1"/>
    <property type="match status" value="1"/>
</dbReference>
<reference evidence="14 15" key="1">
    <citation type="journal article" date="2025" name="Anaerobe">
        <title>Description of Anaerococcus kampingiae sp. nov., Anaerococcus groningensis sp. nov., Anaerococcus martiniensis sp. nov., and Anaerococcus cruorum sp. nov., isolated from human clinical specimens.</title>
        <authorList>
            <person name="Boiten K.E."/>
            <person name="Meijer J."/>
            <person name="van Wezel E.M."/>
            <person name="Veloo A.C.M."/>
        </authorList>
    </citation>
    <scope>NUCLEOTIDE SEQUENCE [LARGE SCALE GENOMIC DNA]</scope>
    <source>
        <strain evidence="14 15">ENR0874</strain>
    </source>
</reference>
<keyword evidence="8" id="KW-0220">Diaminopimelate biosynthesis</keyword>
<keyword evidence="11" id="KW-0028">Amino-acid biosynthesis</keyword>
<dbReference type="SUPFAM" id="SSF55021">
    <property type="entry name" value="ACT-like"/>
    <property type="match status" value="2"/>
</dbReference>
<dbReference type="RefSeq" id="WP_410035079.1">
    <property type="nucleotide sequence ID" value="NZ_JBGMEF010000004.1"/>
</dbReference>
<dbReference type="InterPro" id="IPR042199">
    <property type="entry name" value="AsparK_Bifunc_asparK/hSer_DH"/>
</dbReference>
<dbReference type="Proteomes" id="UP001637994">
    <property type="component" value="Unassembled WGS sequence"/>
</dbReference>
<evidence type="ECO:0000256" key="10">
    <source>
        <dbReference type="RuleBase" id="RU003448"/>
    </source>
</evidence>
<evidence type="ECO:0000256" key="7">
    <source>
        <dbReference type="ARBA" id="ARBA00022840"/>
    </source>
</evidence>
<evidence type="ECO:0000256" key="3">
    <source>
        <dbReference type="ARBA" id="ARBA00010122"/>
    </source>
</evidence>
<feature type="domain" description="Aspartate/glutamate/uridylate kinase" evidence="12">
    <location>
        <begin position="5"/>
        <end position="277"/>
    </location>
</feature>
<gene>
    <name evidence="14" type="ORF">ACCQ42_00870</name>
</gene>
<dbReference type="SUPFAM" id="SSF53633">
    <property type="entry name" value="Carbamate kinase-like"/>
    <property type="match status" value="1"/>
</dbReference>
<comment type="catalytic activity">
    <reaction evidence="9 10">
        <text>L-aspartate + ATP = 4-phospho-L-aspartate + ADP</text>
        <dbReference type="Rhea" id="RHEA:23776"/>
        <dbReference type="ChEBI" id="CHEBI:29991"/>
        <dbReference type="ChEBI" id="CHEBI:30616"/>
        <dbReference type="ChEBI" id="CHEBI:57535"/>
        <dbReference type="ChEBI" id="CHEBI:456216"/>
        <dbReference type="EC" id="2.7.2.4"/>
    </reaction>
</comment>
<protein>
    <recommendedName>
        <fullName evidence="10">Aspartokinase</fullName>
        <ecNumber evidence="10">2.7.2.4</ecNumber>
    </recommendedName>
</protein>
<dbReference type="Pfam" id="PF22468">
    <property type="entry name" value="ACT_9"/>
    <property type="match status" value="1"/>
</dbReference>
<comment type="pathway">
    <text evidence="2 11">Amino-acid biosynthesis; L-lysine biosynthesis via DAP pathway; (S)-tetrahydrodipicolinate from L-aspartate: step 1/4.</text>
</comment>
<name>A0ABW9MAI9_9FIRM</name>
<dbReference type="Pfam" id="PF00696">
    <property type="entry name" value="AA_kinase"/>
    <property type="match status" value="1"/>
</dbReference>
<dbReference type="PANTHER" id="PTHR21499:SF67">
    <property type="entry name" value="ASPARTOKINASE 3"/>
    <property type="match status" value="1"/>
</dbReference>
<feature type="domain" description="Aspartokinase ACT" evidence="13">
    <location>
        <begin position="390"/>
        <end position="449"/>
    </location>
</feature>
<dbReference type="CDD" id="cd04892">
    <property type="entry name" value="ACT_AK-like_2"/>
    <property type="match status" value="1"/>
</dbReference>
<sequence>MKKTAKFGGSSVANANQIKKLTNIVKNDKDIRAIIVSAPGKRFKADIKVTDLLINLYKDYKQDSPSYINSLDQIILRYKDIAKELDLDLRIIDSFKDTLIGFLKNIDDDFYLENAIKSAGEDFNARLIAVYLEKVGLEAKYISPKDLGIRLEYSLNDAKILDISYDLIKKYENCKEILVIPGFFGYNDEGYRLTFSRGGSDITGSMVARGLSCDIYENYTDMTYIYSANPNMFYNPAPIKNISYAEMRELSYNGFEIFQEDAVQPLLDTNIEIHVKSTNNPDEGGTIISKDRTDISENPIIGISDVGAFTSFTLTEYMMNRKIGYIKNVLDIFQYMHIAVEHIPTSIDSVSILVRSSYIKDKSRKLSIINAINSSFDLDELDLNDRLKAIAIVGEGLKDKMSKALYIFSKVLDDINVNIEYIIQGASNNSLFIFIDKDDENKALKALYKSIYEEESL</sequence>
<dbReference type="InterPro" id="IPR036393">
    <property type="entry name" value="AceGlu_kinase-like_sf"/>
</dbReference>
<dbReference type="Gene3D" id="1.20.120.1320">
    <property type="entry name" value="Aspartokinase, catalytic domain"/>
    <property type="match status" value="1"/>
</dbReference>
<dbReference type="NCBIfam" id="TIGR00657">
    <property type="entry name" value="asp_kinases"/>
    <property type="match status" value="1"/>
</dbReference>
<dbReference type="PANTHER" id="PTHR21499">
    <property type="entry name" value="ASPARTATE KINASE"/>
    <property type="match status" value="1"/>
</dbReference>
<evidence type="ECO:0000259" key="12">
    <source>
        <dbReference type="Pfam" id="PF00696"/>
    </source>
</evidence>
<evidence type="ECO:0000256" key="4">
    <source>
        <dbReference type="ARBA" id="ARBA00022679"/>
    </source>
</evidence>
<dbReference type="InterPro" id="IPR045865">
    <property type="entry name" value="ACT-like_dom_sf"/>
</dbReference>
<dbReference type="EC" id="2.7.2.4" evidence="10"/>
<accession>A0ABW9MAI9</accession>
<comment type="similarity">
    <text evidence="3 10">Belongs to the aspartokinase family.</text>
</comment>
<dbReference type="Gene3D" id="3.40.1160.10">
    <property type="entry name" value="Acetylglutamate kinase-like"/>
    <property type="match status" value="1"/>
</dbReference>
<evidence type="ECO:0000256" key="9">
    <source>
        <dbReference type="ARBA" id="ARBA00047872"/>
    </source>
</evidence>
<keyword evidence="15" id="KW-1185">Reference proteome</keyword>
<keyword evidence="4 10" id="KW-0808">Transferase</keyword>
<evidence type="ECO:0000256" key="6">
    <source>
        <dbReference type="ARBA" id="ARBA00022777"/>
    </source>
</evidence>
<comment type="pathway">
    <text evidence="11">Amino-acid biosynthesis; L-methionine biosynthesis via de novo pathway; L-homoserine from L-aspartate: step 1/3.</text>
</comment>
<evidence type="ECO:0000256" key="11">
    <source>
        <dbReference type="RuleBase" id="RU004249"/>
    </source>
</evidence>
<dbReference type="GO" id="GO:0004072">
    <property type="term" value="F:aspartate kinase activity"/>
    <property type="evidence" value="ECO:0007669"/>
    <property type="project" value="UniProtKB-EC"/>
</dbReference>
<dbReference type="InterPro" id="IPR054352">
    <property type="entry name" value="ACT_Aspartokinase"/>
</dbReference>
<dbReference type="EMBL" id="JBGMEF010000004">
    <property type="protein sequence ID" value="MFO3666326.1"/>
    <property type="molecule type" value="Genomic_DNA"/>
</dbReference>
<dbReference type="Gene3D" id="3.30.2130.10">
    <property type="entry name" value="VC0802-like"/>
    <property type="match status" value="1"/>
</dbReference>
<comment type="pathway">
    <text evidence="11">Amino-acid biosynthesis; L-threonine biosynthesis; L-threonine from L-aspartate: step 1/5.</text>
</comment>
<evidence type="ECO:0000259" key="13">
    <source>
        <dbReference type="Pfam" id="PF22468"/>
    </source>
</evidence>
<evidence type="ECO:0000256" key="2">
    <source>
        <dbReference type="ARBA" id="ARBA00004766"/>
    </source>
</evidence>
<keyword evidence="7" id="KW-0067">ATP-binding</keyword>
<comment type="caution">
    <text evidence="14">The sequence shown here is derived from an EMBL/GenBank/DDBJ whole genome shotgun (WGS) entry which is preliminary data.</text>
</comment>
<evidence type="ECO:0000256" key="5">
    <source>
        <dbReference type="ARBA" id="ARBA00022741"/>
    </source>
</evidence>
<evidence type="ECO:0000313" key="14">
    <source>
        <dbReference type="EMBL" id="MFO3666326.1"/>
    </source>
</evidence>
<dbReference type="InterPro" id="IPR001048">
    <property type="entry name" value="Asp/Glu/Uridylate_kinase"/>
</dbReference>
<keyword evidence="6 10" id="KW-0418">Kinase</keyword>
<evidence type="ECO:0000256" key="8">
    <source>
        <dbReference type="ARBA" id="ARBA00022915"/>
    </source>
</evidence>